<dbReference type="Gene3D" id="1.10.287.70">
    <property type="match status" value="1"/>
</dbReference>
<keyword evidence="8" id="KW-0106">Calcium</keyword>
<dbReference type="EMBL" id="VXIV02001992">
    <property type="protein sequence ID" value="KAF6028078.1"/>
    <property type="molecule type" value="Genomic_DNA"/>
</dbReference>
<evidence type="ECO:0000256" key="5">
    <source>
        <dbReference type="ARBA" id="ARBA00022692"/>
    </source>
</evidence>
<evidence type="ECO:0000256" key="10">
    <source>
        <dbReference type="ARBA" id="ARBA00022882"/>
    </source>
</evidence>
<evidence type="ECO:0000256" key="17">
    <source>
        <dbReference type="SAM" id="Phobius"/>
    </source>
</evidence>
<sequence length="937" mass="104804">MLYFILRFVAAQDRLWFLFELYSWVDYFTITPSFVAIYLDRSWIGLRFLRALRLLNIPDILQYLNILKTNSHIRLAYFLSMFLSFWLTGAGLIHLVENSGDPWKNFSNAHKVGFWECVYFILVTSSTVGYGDIVAKTTLGRIFMIFIIMGGMVIFASALPEIYEHVTTGGKYSGEHKCDKGKKHIVVCGHITYDSVSNFLSDFLHKDREDVDVEIVFIDKHLPDLDLEGLFKRHYTQVEFYVGSVMNARDLHRVAMKNADACLILADKYCEDPDAEDAANTMRAVSIKNHHADIKIIIQLMQYHNKAYLLNVPSWDWKRGDDAVCLAELKLGFIAQSCLAPGFSTLLANLFTMRSYKTEDLLALASQEALDKQAWQHDYLRGTGMEMYTHVLSAAFVGMTFPEAAKLCFTKLNLLLIAIEVKSDDKVCVAIAINPNSEVRVEAGTQGFFIAQSDDEAKRANNYCTTCHADIKDPRLIKKCKCKGTLDGITTEKKQISSSKSDYQIRSTFTSMDSSSSTQLMSHIIVCLFSEADSPLIGLGSLIMPLRASNFHFNELKSVVLLGNLDYLRREWISIRNFPKIYIMSGSPLNRANLRAININNCETCIILSARKTSNHNEDPSLIDKSAILCSLNIKSMTFDDAGIHPRVKKVPETPELLDVENGNETEKDKGFFPFTSLTNPMRGYSRQNGQPLIGANIPMITELANDSNVQFLDQDDEDDPDVELYMTQPFACGTAFAVSVLDSLMSTSYFNENALLLIRTLVTGGSTPQLEQIMAEGIGIQGTLTTPEMTACRDRCKVGQVSLAEGPFAQFGENGTFGRLFLFALETFGILCIGLHRKFKDTELHQLSASNKRYVITNPPEDFLLQPNDAVFSFIPCHFMVDHHKVASIPTSLLAGSSESTNHPSQSIRISESIQSNAPEEAAVSLETAAVVTSVL</sequence>
<evidence type="ECO:0000256" key="13">
    <source>
        <dbReference type="ARBA" id="ARBA00023065"/>
    </source>
</evidence>
<feature type="transmembrane region" description="Helical" evidence="17">
    <location>
        <begin position="112"/>
        <end position="130"/>
    </location>
</feature>
<evidence type="ECO:0000313" key="19">
    <source>
        <dbReference type="EMBL" id="KAF6028078.1"/>
    </source>
</evidence>
<feature type="domain" description="RCK N-terminal" evidence="18">
    <location>
        <begin position="182"/>
        <end position="325"/>
    </location>
</feature>
<evidence type="ECO:0000256" key="2">
    <source>
        <dbReference type="ARBA" id="ARBA00022448"/>
    </source>
</evidence>
<keyword evidence="3" id="KW-1003">Cell membrane</keyword>
<evidence type="ECO:0000256" key="4">
    <source>
        <dbReference type="ARBA" id="ARBA00022538"/>
    </source>
</evidence>
<dbReference type="InterPro" id="IPR047871">
    <property type="entry name" value="K_chnl_Slo-like"/>
</dbReference>
<protein>
    <recommendedName>
        <fullName evidence="16">BK channel</fullName>
    </recommendedName>
</protein>
<comment type="caution">
    <text evidence="19">The sequence shown here is derived from an EMBL/GenBank/DDBJ whole genome shotgun (WGS) entry which is preliminary data.</text>
</comment>
<dbReference type="Proteomes" id="UP000593567">
    <property type="component" value="Unassembled WGS sequence"/>
</dbReference>
<keyword evidence="12 17" id="KW-1133">Transmembrane helix</keyword>
<evidence type="ECO:0000256" key="16">
    <source>
        <dbReference type="ARBA" id="ARBA00029579"/>
    </source>
</evidence>
<evidence type="ECO:0000256" key="11">
    <source>
        <dbReference type="ARBA" id="ARBA00022958"/>
    </source>
</evidence>
<reference evidence="19" key="1">
    <citation type="submission" date="2020-06" db="EMBL/GenBank/DDBJ databases">
        <title>Draft genome of Bugula neritina, a colonial animal packing powerful symbionts and potential medicines.</title>
        <authorList>
            <person name="Rayko M."/>
        </authorList>
    </citation>
    <scope>NUCLEOTIDE SEQUENCE [LARGE SCALE GENOMIC DNA]</scope>
    <source>
        <strain evidence="19">Kwan_BN1</strain>
    </source>
</reference>
<dbReference type="PROSITE" id="PS51201">
    <property type="entry name" value="RCK_N"/>
    <property type="match status" value="2"/>
</dbReference>
<dbReference type="PANTHER" id="PTHR10027:SF33">
    <property type="entry name" value="CALCIUM-ACTIVATED POTASSIUM CHANNEL SUBUNIT ALPHA-1-RELATED"/>
    <property type="match status" value="1"/>
</dbReference>
<evidence type="ECO:0000256" key="15">
    <source>
        <dbReference type="ARBA" id="ARBA00023303"/>
    </source>
</evidence>
<evidence type="ECO:0000256" key="9">
    <source>
        <dbReference type="ARBA" id="ARBA00022842"/>
    </source>
</evidence>
<dbReference type="Pfam" id="PF00520">
    <property type="entry name" value="Ion_trans"/>
    <property type="match status" value="1"/>
</dbReference>
<evidence type="ECO:0000256" key="12">
    <source>
        <dbReference type="ARBA" id="ARBA00022989"/>
    </source>
</evidence>
<keyword evidence="14 17" id="KW-0472">Membrane</keyword>
<evidence type="ECO:0000256" key="14">
    <source>
        <dbReference type="ARBA" id="ARBA00023136"/>
    </source>
</evidence>
<dbReference type="OrthoDB" id="10035564at2759"/>
<evidence type="ECO:0000256" key="8">
    <source>
        <dbReference type="ARBA" id="ARBA00022837"/>
    </source>
</evidence>
<feature type="transmembrane region" description="Helical" evidence="17">
    <location>
        <begin position="75"/>
        <end position="96"/>
    </location>
</feature>
<dbReference type="InterPro" id="IPR003929">
    <property type="entry name" value="K_chnl_BK_asu"/>
</dbReference>
<dbReference type="PRINTS" id="PR01449">
    <property type="entry name" value="BKCHANNELA"/>
</dbReference>
<accession>A0A7J7JRL9</accession>
<evidence type="ECO:0000256" key="6">
    <source>
        <dbReference type="ARBA" id="ARBA00022723"/>
    </source>
</evidence>
<evidence type="ECO:0000256" key="1">
    <source>
        <dbReference type="ARBA" id="ARBA00004651"/>
    </source>
</evidence>
<dbReference type="SUPFAM" id="SSF81324">
    <property type="entry name" value="Voltage-gated potassium channels"/>
    <property type="match status" value="1"/>
</dbReference>
<keyword evidence="20" id="KW-1185">Reference proteome</keyword>
<keyword evidence="13" id="KW-0406">Ion transport</keyword>
<comment type="subcellular location">
    <subcellularLocation>
        <location evidence="1">Cell membrane</location>
        <topology evidence="1">Multi-pass membrane protein</topology>
    </subcellularLocation>
</comment>
<keyword evidence="10" id="KW-0851">Voltage-gated channel</keyword>
<keyword evidence="5 17" id="KW-0812">Transmembrane</keyword>
<keyword evidence="11" id="KW-0630">Potassium</keyword>
<dbReference type="GO" id="GO:0046872">
    <property type="term" value="F:metal ion binding"/>
    <property type="evidence" value="ECO:0007669"/>
    <property type="project" value="UniProtKB-KW"/>
</dbReference>
<evidence type="ECO:0000259" key="18">
    <source>
        <dbReference type="PROSITE" id="PS51201"/>
    </source>
</evidence>
<dbReference type="SUPFAM" id="SSF51735">
    <property type="entry name" value="NAD(P)-binding Rossmann-fold domains"/>
    <property type="match status" value="1"/>
</dbReference>
<dbReference type="InterPro" id="IPR005821">
    <property type="entry name" value="Ion_trans_dom"/>
</dbReference>
<dbReference type="InterPro" id="IPR048735">
    <property type="entry name" value="Slowpoke-like_C"/>
</dbReference>
<keyword evidence="9" id="KW-0460">Magnesium</keyword>
<dbReference type="Pfam" id="PF03493">
    <property type="entry name" value="BK_channel_a"/>
    <property type="match status" value="1"/>
</dbReference>
<dbReference type="FunFam" id="3.40.50.720:FF:000005">
    <property type="entry name" value="calcium-activated potassium channel subunit alpha-1 isoform X6"/>
    <property type="match status" value="1"/>
</dbReference>
<feature type="transmembrane region" description="Helical" evidence="17">
    <location>
        <begin position="21"/>
        <end position="39"/>
    </location>
</feature>
<feature type="transmembrane region" description="Helical" evidence="17">
    <location>
        <begin position="142"/>
        <end position="163"/>
    </location>
</feature>
<dbReference type="PANTHER" id="PTHR10027">
    <property type="entry name" value="CALCIUM-ACTIVATED POTASSIUM CHANNEL ALPHA CHAIN"/>
    <property type="match status" value="1"/>
</dbReference>
<dbReference type="GO" id="GO:0060072">
    <property type="term" value="F:large conductance calcium-activated potassium channel activity"/>
    <property type="evidence" value="ECO:0007669"/>
    <property type="project" value="TreeGrafter"/>
</dbReference>
<evidence type="ECO:0000256" key="3">
    <source>
        <dbReference type="ARBA" id="ARBA00022475"/>
    </source>
</evidence>
<dbReference type="GO" id="GO:0045211">
    <property type="term" value="C:postsynaptic membrane"/>
    <property type="evidence" value="ECO:0007669"/>
    <property type="project" value="TreeGrafter"/>
</dbReference>
<dbReference type="InterPro" id="IPR036291">
    <property type="entry name" value="NAD(P)-bd_dom_sf"/>
</dbReference>
<dbReference type="InterPro" id="IPR003148">
    <property type="entry name" value="RCK_N"/>
</dbReference>
<keyword evidence="2" id="KW-0813">Transport</keyword>
<keyword evidence="7" id="KW-0631">Potassium channel</keyword>
<feature type="domain" description="RCK N-terminal" evidence="18">
    <location>
        <begin position="521"/>
        <end position="668"/>
    </location>
</feature>
<keyword evidence="4" id="KW-0633">Potassium transport</keyword>
<dbReference type="FunFam" id="1.10.287.70:FF:000015">
    <property type="entry name" value="Calcium-activated potassium channel subunit alpha-1 isoform X7"/>
    <property type="match status" value="1"/>
</dbReference>
<keyword evidence="15" id="KW-0407">Ion channel</keyword>
<keyword evidence="6" id="KW-0479">Metal-binding</keyword>
<dbReference type="AlphaFoldDB" id="A0A7J7JRL9"/>
<evidence type="ECO:0000313" key="20">
    <source>
        <dbReference type="Proteomes" id="UP000593567"/>
    </source>
</evidence>
<name>A0A7J7JRL9_BUGNE</name>
<gene>
    <name evidence="19" type="ORF">EB796_013627</name>
</gene>
<dbReference type="Pfam" id="PF22614">
    <property type="entry name" value="Slo-like_RCK"/>
    <property type="match status" value="2"/>
</dbReference>
<dbReference type="GO" id="GO:0034702">
    <property type="term" value="C:monoatomic ion channel complex"/>
    <property type="evidence" value="ECO:0007669"/>
    <property type="project" value="UniProtKB-KW"/>
</dbReference>
<evidence type="ECO:0000256" key="7">
    <source>
        <dbReference type="ARBA" id="ARBA00022826"/>
    </source>
</evidence>
<dbReference type="Gene3D" id="3.40.50.720">
    <property type="entry name" value="NAD(P)-binding Rossmann-like Domain"/>
    <property type="match status" value="2"/>
</dbReference>
<proteinExistence type="predicted"/>
<organism evidence="19 20">
    <name type="scientific">Bugula neritina</name>
    <name type="common">Brown bryozoan</name>
    <name type="synonym">Sertularia neritina</name>
    <dbReference type="NCBI Taxonomy" id="10212"/>
    <lineage>
        <taxon>Eukaryota</taxon>
        <taxon>Metazoa</taxon>
        <taxon>Spiralia</taxon>
        <taxon>Lophotrochozoa</taxon>
        <taxon>Bryozoa</taxon>
        <taxon>Gymnolaemata</taxon>
        <taxon>Cheilostomatida</taxon>
        <taxon>Flustrina</taxon>
        <taxon>Buguloidea</taxon>
        <taxon>Bugulidae</taxon>
        <taxon>Bugula</taxon>
    </lineage>
</organism>
<dbReference type="Pfam" id="PF21014">
    <property type="entry name" value="Slowpoke_C"/>
    <property type="match status" value="1"/>
</dbReference>